<evidence type="ECO:0000256" key="2">
    <source>
        <dbReference type="ARBA" id="ARBA00023125"/>
    </source>
</evidence>
<dbReference type="SUPFAM" id="SSF46689">
    <property type="entry name" value="Homeodomain-like"/>
    <property type="match status" value="1"/>
</dbReference>
<dbReference type="Gene3D" id="1.10.10.60">
    <property type="entry name" value="Homeodomain-like"/>
    <property type="match status" value="1"/>
</dbReference>
<reference evidence="5 6" key="1">
    <citation type="submission" date="2019-02" db="EMBL/GenBank/DDBJ databases">
        <title>Deep-cultivation of Planctomycetes and their phenomic and genomic characterization uncovers novel biology.</title>
        <authorList>
            <person name="Wiegand S."/>
            <person name="Jogler M."/>
            <person name="Boedeker C."/>
            <person name="Pinto D."/>
            <person name="Vollmers J."/>
            <person name="Rivas-Marin E."/>
            <person name="Kohn T."/>
            <person name="Peeters S.H."/>
            <person name="Heuer A."/>
            <person name="Rast P."/>
            <person name="Oberbeckmann S."/>
            <person name="Bunk B."/>
            <person name="Jeske O."/>
            <person name="Meyerdierks A."/>
            <person name="Storesund J.E."/>
            <person name="Kallscheuer N."/>
            <person name="Luecker S."/>
            <person name="Lage O.M."/>
            <person name="Pohl T."/>
            <person name="Merkel B.J."/>
            <person name="Hornburger P."/>
            <person name="Mueller R.-W."/>
            <person name="Bruemmer F."/>
            <person name="Labrenz M."/>
            <person name="Spormann A.M."/>
            <person name="Op den Camp H."/>
            <person name="Overmann J."/>
            <person name="Amann R."/>
            <person name="Jetten M.S.M."/>
            <person name="Mascher T."/>
            <person name="Medema M.H."/>
            <person name="Devos D.P."/>
            <person name="Kaster A.-K."/>
            <person name="Ovreas L."/>
            <person name="Rohde M."/>
            <person name="Galperin M.Y."/>
            <person name="Jogler C."/>
        </authorList>
    </citation>
    <scope>NUCLEOTIDE SEQUENCE [LARGE SCALE GENOMIC DNA]</scope>
    <source>
        <strain evidence="5 6">Pan181</strain>
    </source>
</reference>
<dbReference type="InterPro" id="IPR018062">
    <property type="entry name" value="HTH_AraC-typ_CS"/>
</dbReference>
<dbReference type="PANTHER" id="PTHR30146">
    <property type="entry name" value="LACI-RELATED TRANSCRIPTIONAL REPRESSOR"/>
    <property type="match status" value="1"/>
</dbReference>
<dbReference type="EMBL" id="CP036278">
    <property type="protein sequence ID" value="QDU56521.1"/>
    <property type="molecule type" value="Genomic_DNA"/>
</dbReference>
<dbReference type="RefSeq" id="WP_145247259.1">
    <property type="nucleotide sequence ID" value="NZ_CP036278.1"/>
</dbReference>
<organism evidence="5 6">
    <name type="scientific">Aeoliella mucimassa</name>
    <dbReference type="NCBI Taxonomy" id="2527972"/>
    <lineage>
        <taxon>Bacteria</taxon>
        <taxon>Pseudomonadati</taxon>
        <taxon>Planctomycetota</taxon>
        <taxon>Planctomycetia</taxon>
        <taxon>Pirellulales</taxon>
        <taxon>Lacipirellulaceae</taxon>
        <taxon>Aeoliella</taxon>
    </lineage>
</organism>
<dbReference type="Proteomes" id="UP000315750">
    <property type="component" value="Chromosome"/>
</dbReference>
<dbReference type="OrthoDB" id="9795616at2"/>
<dbReference type="InterPro" id="IPR028082">
    <property type="entry name" value="Peripla_BP_I"/>
</dbReference>
<dbReference type="PROSITE" id="PS00041">
    <property type="entry name" value="HTH_ARAC_FAMILY_1"/>
    <property type="match status" value="1"/>
</dbReference>
<dbReference type="InterPro" id="IPR009057">
    <property type="entry name" value="Homeodomain-like_sf"/>
</dbReference>
<dbReference type="KEGG" id="amuc:Pan181_27310"/>
<keyword evidence="6" id="KW-1185">Reference proteome</keyword>
<evidence type="ECO:0000259" key="4">
    <source>
        <dbReference type="PROSITE" id="PS01124"/>
    </source>
</evidence>
<keyword evidence="3" id="KW-0804">Transcription</keyword>
<keyword evidence="1" id="KW-0805">Transcription regulation</keyword>
<evidence type="ECO:0000256" key="3">
    <source>
        <dbReference type="ARBA" id="ARBA00023163"/>
    </source>
</evidence>
<dbReference type="InterPro" id="IPR018060">
    <property type="entry name" value="HTH_AraC"/>
</dbReference>
<dbReference type="Gene3D" id="3.40.50.2300">
    <property type="match status" value="2"/>
</dbReference>
<dbReference type="GO" id="GO:0000976">
    <property type="term" value="F:transcription cis-regulatory region binding"/>
    <property type="evidence" value="ECO:0007669"/>
    <property type="project" value="TreeGrafter"/>
</dbReference>
<evidence type="ECO:0000256" key="1">
    <source>
        <dbReference type="ARBA" id="ARBA00023015"/>
    </source>
</evidence>
<dbReference type="PANTHER" id="PTHR30146:SF24">
    <property type="entry name" value="XYLOSE OPERON REGULATORY PROTEIN"/>
    <property type="match status" value="1"/>
</dbReference>
<dbReference type="InterPro" id="IPR046335">
    <property type="entry name" value="LacI/GalR-like_sensor"/>
</dbReference>
<name>A0A518AP91_9BACT</name>
<dbReference type="Pfam" id="PF12833">
    <property type="entry name" value="HTH_18"/>
    <property type="match status" value="1"/>
</dbReference>
<dbReference type="AlphaFoldDB" id="A0A518AP91"/>
<gene>
    <name evidence="5" type="primary">xylR_3</name>
    <name evidence="5" type="ORF">Pan181_27310</name>
</gene>
<dbReference type="SMART" id="SM00342">
    <property type="entry name" value="HTH_ARAC"/>
    <property type="match status" value="1"/>
</dbReference>
<dbReference type="SUPFAM" id="SSF53822">
    <property type="entry name" value="Periplasmic binding protein-like I"/>
    <property type="match status" value="1"/>
</dbReference>
<evidence type="ECO:0000313" key="5">
    <source>
        <dbReference type="EMBL" id="QDU56521.1"/>
    </source>
</evidence>
<protein>
    <submittedName>
        <fullName evidence="5">Xylose operon regulatory protein</fullName>
    </submittedName>
</protein>
<proteinExistence type="predicted"/>
<dbReference type="PROSITE" id="PS01124">
    <property type="entry name" value="HTH_ARAC_FAMILY_2"/>
    <property type="match status" value="1"/>
</dbReference>
<dbReference type="Pfam" id="PF13377">
    <property type="entry name" value="Peripla_BP_3"/>
    <property type="match status" value="1"/>
</dbReference>
<sequence>MLDKKNSHVVQIAVLVDIDDSWGRGIVEAVARYAVGVSWQLLIAPRDSQGRLRLPKGSQLDGMIVSMREQSMLAHVKQASIPTVNVSGMFLDEPWAGHVATDDTARAKMAMEHFRSRLLENFASYAPQIGRYSASREGEWCRILAEAGFECHRYAPRRNSSRTKWLDDRDRVASWLESLPKPVGVFAADPYPARQLVEVCSWKGIDVPGEVAVLSGDEDDLLCQSVTPEISSIELAYHRIGLESAKLLTRIMNSGKTPRKTRYIKPLSIRLRRSTDMMSINDPVVSECVKLIWQLPPDQVEVHKLVRMVHISRRSLEQRFQQALGRTPAREIRRMRLEKARQLLLSTTLSIASIADQCGFSSGPYLSRVFRHQFGVNPSDLRIGR</sequence>
<dbReference type="CDD" id="cd01543">
    <property type="entry name" value="PBP1_XylR"/>
    <property type="match status" value="1"/>
</dbReference>
<dbReference type="GO" id="GO:0003700">
    <property type="term" value="F:DNA-binding transcription factor activity"/>
    <property type="evidence" value="ECO:0007669"/>
    <property type="project" value="InterPro"/>
</dbReference>
<feature type="domain" description="HTH araC/xylS-type" evidence="4">
    <location>
        <begin position="286"/>
        <end position="384"/>
    </location>
</feature>
<accession>A0A518AP91</accession>
<keyword evidence="2" id="KW-0238">DNA-binding</keyword>
<evidence type="ECO:0000313" key="6">
    <source>
        <dbReference type="Proteomes" id="UP000315750"/>
    </source>
</evidence>